<reference evidence="8" key="1">
    <citation type="journal article" date="2019" name="Int. J. Syst. Evol. Microbiol.">
        <title>The Global Catalogue of Microorganisms (GCM) 10K type strain sequencing project: providing services to taxonomists for standard genome sequencing and annotation.</title>
        <authorList>
            <consortium name="The Broad Institute Genomics Platform"/>
            <consortium name="The Broad Institute Genome Sequencing Center for Infectious Disease"/>
            <person name="Wu L."/>
            <person name="Ma J."/>
        </authorList>
    </citation>
    <scope>NUCLEOTIDE SEQUENCE [LARGE SCALE GENOMIC DNA]</scope>
    <source>
        <strain evidence="8">JCM 17111</strain>
    </source>
</reference>
<dbReference type="PANTHER" id="PTHR30250">
    <property type="entry name" value="PST FAMILY PREDICTED COLANIC ACID TRANSPORTER"/>
    <property type="match status" value="1"/>
</dbReference>
<evidence type="ECO:0000313" key="8">
    <source>
        <dbReference type="Proteomes" id="UP001500954"/>
    </source>
</evidence>
<comment type="subcellular location">
    <subcellularLocation>
        <location evidence="1">Cell membrane</location>
        <topology evidence="1">Multi-pass membrane protein</topology>
    </subcellularLocation>
</comment>
<feature type="transmembrane region" description="Helical" evidence="6">
    <location>
        <begin position="77"/>
        <end position="104"/>
    </location>
</feature>
<dbReference type="InterPro" id="IPR002797">
    <property type="entry name" value="Polysacc_synth"/>
</dbReference>
<feature type="transmembrane region" description="Helical" evidence="6">
    <location>
        <begin position="174"/>
        <end position="194"/>
    </location>
</feature>
<accession>A0ABP6XQS4</accession>
<feature type="transmembrane region" description="Helical" evidence="6">
    <location>
        <begin position="365"/>
        <end position="384"/>
    </location>
</feature>
<evidence type="ECO:0000313" key="7">
    <source>
        <dbReference type="EMBL" id="GAA3569912.1"/>
    </source>
</evidence>
<keyword evidence="8" id="KW-1185">Reference proteome</keyword>
<evidence type="ECO:0000256" key="4">
    <source>
        <dbReference type="ARBA" id="ARBA00022989"/>
    </source>
</evidence>
<dbReference type="EMBL" id="BAABCY010000053">
    <property type="protein sequence ID" value="GAA3569912.1"/>
    <property type="molecule type" value="Genomic_DNA"/>
</dbReference>
<feature type="transmembrane region" description="Helical" evidence="6">
    <location>
        <begin position="149"/>
        <end position="168"/>
    </location>
</feature>
<feature type="transmembrane region" description="Helical" evidence="6">
    <location>
        <begin position="293"/>
        <end position="313"/>
    </location>
</feature>
<feature type="transmembrane region" description="Helical" evidence="6">
    <location>
        <begin position="116"/>
        <end position="137"/>
    </location>
</feature>
<dbReference type="InterPro" id="IPR050833">
    <property type="entry name" value="Poly_Biosynth_Transport"/>
</dbReference>
<dbReference type="InterPro" id="IPR044550">
    <property type="entry name" value="WzxE"/>
</dbReference>
<proteinExistence type="predicted"/>
<feature type="transmembrane region" description="Helical" evidence="6">
    <location>
        <begin position="390"/>
        <end position="410"/>
    </location>
</feature>
<protein>
    <submittedName>
        <fullName evidence="7">O-antigen translocase</fullName>
    </submittedName>
</protein>
<evidence type="ECO:0000256" key="2">
    <source>
        <dbReference type="ARBA" id="ARBA00022475"/>
    </source>
</evidence>
<dbReference type="CDD" id="cd13125">
    <property type="entry name" value="MATE_like_10"/>
    <property type="match status" value="1"/>
</dbReference>
<sequence>MLKITSVNAVVIGFRLVISVFVQRILALTIGEAGIAKVGQLRNLVEILKSVSTLGTFNGIIKYVSEFKDSREELDRVFSTTYVFGVIGSVITSTVLIFVSNSLAIKLFGSEEMSDVVVILAVLMPVLVLIRFFNGIINGLSEYKKYAKIDLITYVMSTLLLLLFLKFYSLKGVLLAIILTPVIQLGVIGSIFGAGLRRIVKVNSVRFKIPYYKQLLGFALMSFVSTVLINYIEIDIRTSITNQISEKEAGYWTAIGFISKNYMVFSSGVFTLYVIPRFAKIYDGSRFKKEVVYIYKTLLPIFGLGMLLVYIFRETVITIVYPNFTGMEPLFKWQLLGDFIRLATLVVSHQFLAKKMTKSFIVTELISLGLFYFLSKSLVLVYGAEGVVMAHFYRYIVYFGVVVFAVWRYYKINMNSFYNG</sequence>
<gene>
    <name evidence="7" type="ORF">GCM10022395_19440</name>
</gene>
<dbReference type="Pfam" id="PF01943">
    <property type="entry name" value="Polysacc_synt"/>
    <property type="match status" value="1"/>
</dbReference>
<keyword evidence="5 6" id="KW-0472">Membrane</keyword>
<dbReference type="RefSeq" id="WP_345005794.1">
    <property type="nucleotide sequence ID" value="NZ_BAABCY010000053.1"/>
</dbReference>
<evidence type="ECO:0000256" key="6">
    <source>
        <dbReference type="SAM" id="Phobius"/>
    </source>
</evidence>
<keyword evidence="2" id="KW-1003">Cell membrane</keyword>
<organism evidence="7 8">
    <name type="scientific">Snuella lapsa</name>
    <dbReference type="NCBI Taxonomy" id="870481"/>
    <lineage>
        <taxon>Bacteria</taxon>
        <taxon>Pseudomonadati</taxon>
        <taxon>Bacteroidota</taxon>
        <taxon>Flavobacteriia</taxon>
        <taxon>Flavobacteriales</taxon>
        <taxon>Flavobacteriaceae</taxon>
        <taxon>Snuella</taxon>
    </lineage>
</organism>
<comment type="caution">
    <text evidence="7">The sequence shown here is derived from an EMBL/GenBank/DDBJ whole genome shotgun (WGS) entry which is preliminary data.</text>
</comment>
<feature type="transmembrane region" description="Helical" evidence="6">
    <location>
        <begin position="333"/>
        <end position="353"/>
    </location>
</feature>
<evidence type="ECO:0000256" key="5">
    <source>
        <dbReference type="ARBA" id="ARBA00023136"/>
    </source>
</evidence>
<keyword evidence="4 6" id="KW-1133">Transmembrane helix</keyword>
<keyword evidence="3 6" id="KW-0812">Transmembrane</keyword>
<feature type="transmembrane region" description="Helical" evidence="6">
    <location>
        <begin position="215"/>
        <end position="232"/>
    </location>
</feature>
<feature type="transmembrane region" description="Helical" evidence="6">
    <location>
        <begin position="252"/>
        <end position="273"/>
    </location>
</feature>
<dbReference type="PANTHER" id="PTHR30250:SF30">
    <property type="entry name" value="LIPID III FLIPPASE"/>
    <property type="match status" value="1"/>
</dbReference>
<name>A0ABP6XQS4_9FLAO</name>
<dbReference type="Proteomes" id="UP001500954">
    <property type="component" value="Unassembled WGS sequence"/>
</dbReference>
<evidence type="ECO:0000256" key="1">
    <source>
        <dbReference type="ARBA" id="ARBA00004651"/>
    </source>
</evidence>
<evidence type="ECO:0000256" key="3">
    <source>
        <dbReference type="ARBA" id="ARBA00022692"/>
    </source>
</evidence>